<dbReference type="EMBL" id="QKUF01000057">
    <property type="protein sequence ID" value="PZW18217.1"/>
    <property type="molecule type" value="Genomic_DNA"/>
</dbReference>
<gene>
    <name evidence="1" type="ORF">EI42_06299</name>
</gene>
<dbReference type="OrthoDB" id="2614981at2"/>
<dbReference type="AlphaFoldDB" id="A0A326U3P7"/>
<sequence length="145" mass="17049">MFAEDIPQTISRAYQEILEGEAPWVAISEFAHSWFGYYPQRREELVREPIEPGETQELRQWAAFCAASVEYLCQKDQIACPDWVHNPHFSLPEPFYTHPLATRKPHIRERLEQEAPPAFAKRNVYCTNRVYANKYEAPPVRRRTA</sequence>
<evidence type="ECO:0000313" key="1">
    <source>
        <dbReference type="EMBL" id="PZW18217.1"/>
    </source>
</evidence>
<accession>A0A326U3P7</accession>
<keyword evidence="2" id="KW-1185">Reference proteome</keyword>
<name>A0A326U3P7_THEHA</name>
<organism evidence="1 2">
    <name type="scientific">Thermosporothrix hazakensis</name>
    <dbReference type="NCBI Taxonomy" id="644383"/>
    <lineage>
        <taxon>Bacteria</taxon>
        <taxon>Bacillati</taxon>
        <taxon>Chloroflexota</taxon>
        <taxon>Ktedonobacteria</taxon>
        <taxon>Ktedonobacterales</taxon>
        <taxon>Thermosporotrichaceae</taxon>
        <taxon>Thermosporothrix</taxon>
    </lineage>
</organism>
<dbReference type="RefSeq" id="WP_111326726.1">
    <property type="nucleotide sequence ID" value="NZ_BIFX01000002.1"/>
</dbReference>
<evidence type="ECO:0000313" key="2">
    <source>
        <dbReference type="Proteomes" id="UP000248806"/>
    </source>
</evidence>
<protein>
    <submittedName>
        <fullName evidence="1">Uncharacterized protein</fullName>
    </submittedName>
</protein>
<comment type="caution">
    <text evidence="1">The sequence shown here is derived from an EMBL/GenBank/DDBJ whole genome shotgun (WGS) entry which is preliminary data.</text>
</comment>
<reference evidence="1 2" key="1">
    <citation type="submission" date="2018-06" db="EMBL/GenBank/DDBJ databases">
        <title>Genomic Encyclopedia of Archaeal and Bacterial Type Strains, Phase II (KMG-II): from individual species to whole genera.</title>
        <authorList>
            <person name="Goeker M."/>
        </authorList>
    </citation>
    <scope>NUCLEOTIDE SEQUENCE [LARGE SCALE GENOMIC DNA]</scope>
    <source>
        <strain evidence="1 2">ATCC BAA-1881</strain>
    </source>
</reference>
<dbReference type="Proteomes" id="UP000248806">
    <property type="component" value="Unassembled WGS sequence"/>
</dbReference>
<proteinExistence type="predicted"/>